<evidence type="ECO:0000313" key="6">
    <source>
        <dbReference type="EMBL" id="BDE04942.1"/>
    </source>
</evidence>
<dbReference type="Gene3D" id="3.10.105.10">
    <property type="entry name" value="Dipeptide-binding Protein, Domain 3"/>
    <property type="match status" value="1"/>
</dbReference>
<evidence type="ECO:0000259" key="5">
    <source>
        <dbReference type="Pfam" id="PF00496"/>
    </source>
</evidence>
<dbReference type="GO" id="GO:1904680">
    <property type="term" value="F:peptide transmembrane transporter activity"/>
    <property type="evidence" value="ECO:0007669"/>
    <property type="project" value="TreeGrafter"/>
</dbReference>
<dbReference type="GO" id="GO:0042597">
    <property type="term" value="C:periplasmic space"/>
    <property type="evidence" value="ECO:0007669"/>
    <property type="project" value="UniProtKB-ARBA"/>
</dbReference>
<dbReference type="RefSeq" id="WP_317996021.1">
    <property type="nucleotide sequence ID" value="NZ_AP025523.1"/>
</dbReference>
<evidence type="ECO:0000256" key="3">
    <source>
        <dbReference type="ARBA" id="ARBA00022729"/>
    </source>
</evidence>
<dbReference type="EMBL" id="AP025523">
    <property type="protein sequence ID" value="BDE04942.1"/>
    <property type="molecule type" value="Genomic_DNA"/>
</dbReference>
<dbReference type="GO" id="GO:0043190">
    <property type="term" value="C:ATP-binding cassette (ABC) transporter complex"/>
    <property type="evidence" value="ECO:0007669"/>
    <property type="project" value="InterPro"/>
</dbReference>
<dbReference type="SUPFAM" id="SSF53850">
    <property type="entry name" value="Periplasmic binding protein-like II"/>
    <property type="match status" value="1"/>
</dbReference>
<dbReference type="CDD" id="cd08513">
    <property type="entry name" value="PBP2_thermophilic_Hb8_like"/>
    <property type="match status" value="1"/>
</dbReference>
<dbReference type="Pfam" id="PF00496">
    <property type="entry name" value="SBP_bac_5"/>
    <property type="match status" value="1"/>
</dbReference>
<dbReference type="PANTHER" id="PTHR30290">
    <property type="entry name" value="PERIPLASMIC BINDING COMPONENT OF ABC TRANSPORTER"/>
    <property type="match status" value="1"/>
</dbReference>
<dbReference type="Gene3D" id="3.90.76.10">
    <property type="entry name" value="Dipeptide-binding Protein, Domain 1"/>
    <property type="match status" value="1"/>
</dbReference>
<dbReference type="Proteomes" id="UP001317532">
    <property type="component" value="Chromosome"/>
</dbReference>
<accession>A0AAN1XV91</accession>
<dbReference type="AlphaFoldDB" id="A0AAN1XV91"/>
<dbReference type="GO" id="GO:0015833">
    <property type="term" value="P:peptide transport"/>
    <property type="evidence" value="ECO:0007669"/>
    <property type="project" value="TreeGrafter"/>
</dbReference>
<feature type="domain" description="Solute-binding protein family 5" evidence="5">
    <location>
        <begin position="89"/>
        <end position="446"/>
    </location>
</feature>
<keyword evidence="2" id="KW-0813">Transport</keyword>
<evidence type="ECO:0000256" key="4">
    <source>
        <dbReference type="SAM" id="SignalP"/>
    </source>
</evidence>
<reference evidence="6 7" key="1">
    <citation type="journal article" date="2022" name="ISME Commun">
        <title>Vulcanimicrobium alpinus gen. nov. sp. nov., the first cultivated representative of the candidate phylum 'Eremiobacterota', is a metabolically versatile aerobic anoxygenic phototroph.</title>
        <authorList>
            <person name="Yabe S."/>
            <person name="Muto K."/>
            <person name="Abe K."/>
            <person name="Yokota A."/>
            <person name="Staudigel H."/>
            <person name="Tebo B.M."/>
        </authorList>
    </citation>
    <scope>NUCLEOTIDE SEQUENCE [LARGE SCALE GENOMIC DNA]</scope>
    <source>
        <strain evidence="6 7">WC8-2</strain>
    </source>
</reference>
<feature type="chain" id="PRO_5042837668" evidence="4">
    <location>
        <begin position="24"/>
        <end position="537"/>
    </location>
</feature>
<gene>
    <name evidence="6" type="ORF">WPS_02180</name>
</gene>
<protein>
    <submittedName>
        <fullName evidence="6">ABC transporter substrate-binding protein</fullName>
    </submittedName>
</protein>
<dbReference type="InterPro" id="IPR039424">
    <property type="entry name" value="SBP_5"/>
</dbReference>
<evidence type="ECO:0000313" key="7">
    <source>
        <dbReference type="Proteomes" id="UP001317532"/>
    </source>
</evidence>
<dbReference type="PANTHER" id="PTHR30290:SF9">
    <property type="entry name" value="OLIGOPEPTIDE-BINDING PROTEIN APPA"/>
    <property type="match status" value="1"/>
</dbReference>
<dbReference type="InterPro" id="IPR030678">
    <property type="entry name" value="Peptide/Ni-bd"/>
</dbReference>
<dbReference type="Gene3D" id="3.40.190.10">
    <property type="entry name" value="Periplasmic binding protein-like II"/>
    <property type="match status" value="1"/>
</dbReference>
<organism evidence="6 7">
    <name type="scientific">Vulcanimicrobium alpinum</name>
    <dbReference type="NCBI Taxonomy" id="3016050"/>
    <lineage>
        <taxon>Bacteria</taxon>
        <taxon>Bacillati</taxon>
        <taxon>Vulcanimicrobiota</taxon>
        <taxon>Vulcanimicrobiia</taxon>
        <taxon>Vulcanimicrobiales</taxon>
        <taxon>Vulcanimicrobiaceae</taxon>
        <taxon>Vulcanimicrobium</taxon>
    </lineage>
</organism>
<feature type="signal peptide" evidence="4">
    <location>
        <begin position="1"/>
        <end position="23"/>
    </location>
</feature>
<comment type="similarity">
    <text evidence="1">Belongs to the bacterial solute-binding protein 5 family.</text>
</comment>
<dbReference type="KEGG" id="vab:WPS_02180"/>
<dbReference type="InterPro" id="IPR000914">
    <property type="entry name" value="SBP_5_dom"/>
</dbReference>
<dbReference type="PIRSF" id="PIRSF002741">
    <property type="entry name" value="MppA"/>
    <property type="match status" value="1"/>
</dbReference>
<keyword evidence="3 4" id="KW-0732">Signal</keyword>
<keyword evidence="7" id="KW-1185">Reference proteome</keyword>
<sequence>MTRRAAASLCALALLGATSPARARNPWTQAGHVRIGVVRTLDSLNPLLSGQAASTDLAQFLFDGLIRYDDAGNAIPDAATAVPTRANGGISADGKTITYHLRRDLRFSDGVPLRAEDVVYTYRQDVNPHNNVPYHFPYDLPTSVTATDPYTVVVRLKAPSAPFVASFFRCGAQGVILPKHLLANVPDFNRAPFNTHPVGSGPFMVERYDINSTLEMVPNPYWFGGKPGLKRVTYRIIPSENTLLVALRTHEIDFYFGAPEQQYAELRSLPHVSSSAAPSQQYEMVAFNARREPFSDVRVRRAAAKAIDWKNLAATTYLNVDLADWGDIFPKSWAYPNLPDPNPFDLARARALLDEAGWQPGPDGIRTKNGKRLEVTLSTVAGVMVRENAEVALQSQLHAAGFDVQVRNAPANMLFAPYGAGGLLATGKFDLGIYAWTKNPDPDDTQTTGPGYIPPHGANYAGIVDPEMGRLQLRASAVYERGPRRAIYAQLERRFGELLFSHTIVWRANINAWNDDLHGVKPAVAVSDFWNVADWSI</sequence>
<proteinExistence type="inferred from homology"/>
<evidence type="ECO:0000256" key="1">
    <source>
        <dbReference type="ARBA" id="ARBA00005695"/>
    </source>
</evidence>
<evidence type="ECO:0000256" key="2">
    <source>
        <dbReference type="ARBA" id="ARBA00022448"/>
    </source>
</evidence>
<name>A0AAN1XV91_UNVUL</name>